<name>A0A392TWP4_9FABA</name>
<sequence length="72" mass="8397">MKSNKVEKSANKGFMSKKGRMESETSTSQTRCTMGKKELKVNQEIILSDSDRTDEDWREFLRTHKPHESHPN</sequence>
<evidence type="ECO:0000313" key="3">
    <source>
        <dbReference type="Proteomes" id="UP000265520"/>
    </source>
</evidence>
<feature type="region of interest" description="Disordered" evidence="1">
    <location>
        <begin position="1"/>
        <end position="37"/>
    </location>
</feature>
<evidence type="ECO:0000256" key="1">
    <source>
        <dbReference type="SAM" id="MobiDB-lite"/>
    </source>
</evidence>
<keyword evidence="3" id="KW-1185">Reference proteome</keyword>
<accession>A0A392TWP4</accession>
<dbReference type="AlphaFoldDB" id="A0A392TWP4"/>
<protein>
    <submittedName>
        <fullName evidence="2">Uncharacterized protein</fullName>
    </submittedName>
</protein>
<comment type="caution">
    <text evidence="2">The sequence shown here is derived from an EMBL/GenBank/DDBJ whole genome shotgun (WGS) entry which is preliminary data.</text>
</comment>
<organism evidence="2 3">
    <name type="scientific">Trifolium medium</name>
    <dbReference type="NCBI Taxonomy" id="97028"/>
    <lineage>
        <taxon>Eukaryota</taxon>
        <taxon>Viridiplantae</taxon>
        <taxon>Streptophyta</taxon>
        <taxon>Embryophyta</taxon>
        <taxon>Tracheophyta</taxon>
        <taxon>Spermatophyta</taxon>
        <taxon>Magnoliopsida</taxon>
        <taxon>eudicotyledons</taxon>
        <taxon>Gunneridae</taxon>
        <taxon>Pentapetalae</taxon>
        <taxon>rosids</taxon>
        <taxon>fabids</taxon>
        <taxon>Fabales</taxon>
        <taxon>Fabaceae</taxon>
        <taxon>Papilionoideae</taxon>
        <taxon>50 kb inversion clade</taxon>
        <taxon>NPAAA clade</taxon>
        <taxon>Hologalegina</taxon>
        <taxon>IRL clade</taxon>
        <taxon>Trifolieae</taxon>
        <taxon>Trifolium</taxon>
    </lineage>
</organism>
<proteinExistence type="predicted"/>
<evidence type="ECO:0000313" key="2">
    <source>
        <dbReference type="EMBL" id="MCI65571.1"/>
    </source>
</evidence>
<dbReference type="EMBL" id="LXQA010678302">
    <property type="protein sequence ID" value="MCI65571.1"/>
    <property type="molecule type" value="Genomic_DNA"/>
</dbReference>
<feature type="compositionally biased region" description="Basic and acidic residues" evidence="1">
    <location>
        <begin position="1"/>
        <end position="10"/>
    </location>
</feature>
<reference evidence="2 3" key="1">
    <citation type="journal article" date="2018" name="Front. Plant Sci.">
        <title>Red Clover (Trifolium pratense) and Zigzag Clover (T. medium) - A Picture of Genomic Similarities and Differences.</title>
        <authorList>
            <person name="Dluhosova J."/>
            <person name="Istvanek J."/>
            <person name="Nedelnik J."/>
            <person name="Repkova J."/>
        </authorList>
    </citation>
    <scope>NUCLEOTIDE SEQUENCE [LARGE SCALE GENOMIC DNA]</scope>
    <source>
        <strain evidence="3">cv. 10/8</strain>
        <tissue evidence="2">Leaf</tissue>
    </source>
</reference>
<dbReference type="Proteomes" id="UP000265520">
    <property type="component" value="Unassembled WGS sequence"/>
</dbReference>
<feature type="non-terminal residue" evidence="2">
    <location>
        <position position="72"/>
    </location>
</feature>